<sequence length="276" mass="30144">MQPDPRASAGWQQHPAPPVTGWWFIVPLVTFGLLTAPMVLAGAVKLRSRPHKILAGGYFAVLMAGCAASAATSDGTESAAAMLVSISYFVLWIVGTVHVAILASQVRADFFRNRRPSQAWGTAAPHPGVGYHPPSRQGLGHPPARHGLGHYPAPRPAWAQGRVDPALAKAQWRLARRAEARHLQATQPSIAAELMIGRPDLPGRQYDDGGLVDVNHAPAEWLMRMLSIERPLAERIVEARQLHNGFATPEELIVYCEGLTPAKLELFRDRLLFIPR</sequence>
<name>A0ABT6WNK1_9ACTN</name>
<feature type="transmembrane region" description="Helical" evidence="1">
    <location>
        <begin position="53"/>
        <end position="73"/>
    </location>
</feature>
<proteinExistence type="predicted"/>
<protein>
    <submittedName>
        <fullName evidence="2">Helix-hairpin-helix domain-containing protein</fullName>
    </submittedName>
</protein>
<dbReference type="SUPFAM" id="SSF47781">
    <property type="entry name" value="RuvA domain 2-like"/>
    <property type="match status" value="1"/>
</dbReference>
<keyword evidence="1" id="KW-0472">Membrane</keyword>
<gene>
    <name evidence="2" type="ORF">QLQ12_21915</name>
</gene>
<comment type="caution">
    <text evidence="2">The sequence shown here is derived from an EMBL/GenBank/DDBJ whole genome shotgun (WGS) entry which is preliminary data.</text>
</comment>
<dbReference type="Pfam" id="PF12836">
    <property type="entry name" value="HHH_3"/>
    <property type="match status" value="1"/>
</dbReference>
<dbReference type="InterPro" id="IPR010994">
    <property type="entry name" value="RuvA_2-like"/>
</dbReference>
<evidence type="ECO:0000313" key="2">
    <source>
        <dbReference type="EMBL" id="MDI6101275.1"/>
    </source>
</evidence>
<feature type="transmembrane region" description="Helical" evidence="1">
    <location>
        <begin position="79"/>
        <end position="104"/>
    </location>
</feature>
<accession>A0ABT6WNK1</accession>
<dbReference type="RefSeq" id="WP_282762147.1">
    <property type="nucleotide sequence ID" value="NZ_JASCTH010000014.1"/>
</dbReference>
<evidence type="ECO:0000313" key="3">
    <source>
        <dbReference type="Proteomes" id="UP001241758"/>
    </source>
</evidence>
<organism evidence="2 3">
    <name type="scientific">Actinoplanes sandaracinus</name>
    <dbReference type="NCBI Taxonomy" id="3045177"/>
    <lineage>
        <taxon>Bacteria</taxon>
        <taxon>Bacillati</taxon>
        <taxon>Actinomycetota</taxon>
        <taxon>Actinomycetes</taxon>
        <taxon>Micromonosporales</taxon>
        <taxon>Micromonosporaceae</taxon>
        <taxon>Actinoplanes</taxon>
    </lineage>
</organism>
<evidence type="ECO:0000256" key="1">
    <source>
        <dbReference type="SAM" id="Phobius"/>
    </source>
</evidence>
<reference evidence="2 3" key="1">
    <citation type="submission" date="2023-05" db="EMBL/GenBank/DDBJ databases">
        <title>Actinoplanes sp. NEAU-A12 genome sequencing.</title>
        <authorList>
            <person name="Wang Z.-S."/>
        </authorList>
    </citation>
    <scope>NUCLEOTIDE SEQUENCE [LARGE SCALE GENOMIC DNA]</scope>
    <source>
        <strain evidence="2 3">NEAU-A12</strain>
    </source>
</reference>
<dbReference type="Gene3D" id="1.10.150.320">
    <property type="entry name" value="Photosystem II 12 kDa extrinsic protein"/>
    <property type="match status" value="1"/>
</dbReference>
<keyword evidence="1" id="KW-0812">Transmembrane</keyword>
<keyword evidence="3" id="KW-1185">Reference proteome</keyword>
<keyword evidence="1" id="KW-1133">Transmembrane helix</keyword>
<dbReference type="EMBL" id="JASCTH010000014">
    <property type="protein sequence ID" value="MDI6101275.1"/>
    <property type="molecule type" value="Genomic_DNA"/>
</dbReference>
<feature type="transmembrane region" description="Helical" evidence="1">
    <location>
        <begin position="20"/>
        <end position="41"/>
    </location>
</feature>
<dbReference type="Proteomes" id="UP001241758">
    <property type="component" value="Unassembled WGS sequence"/>
</dbReference>